<evidence type="ECO:0000259" key="1">
    <source>
        <dbReference type="Pfam" id="PF00534"/>
    </source>
</evidence>
<evidence type="ECO:0000313" key="2">
    <source>
        <dbReference type="EMBL" id="QJE99153.1"/>
    </source>
</evidence>
<accession>A0A858RT16</accession>
<organism evidence="2 3">
    <name type="scientific">Luteolibacter luteus</name>
    <dbReference type="NCBI Taxonomy" id="2728835"/>
    <lineage>
        <taxon>Bacteria</taxon>
        <taxon>Pseudomonadati</taxon>
        <taxon>Verrucomicrobiota</taxon>
        <taxon>Verrucomicrobiia</taxon>
        <taxon>Verrucomicrobiales</taxon>
        <taxon>Verrucomicrobiaceae</taxon>
        <taxon>Luteolibacter</taxon>
    </lineage>
</organism>
<evidence type="ECO:0000313" key="3">
    <source>
        <dbReference type="Proteomes" id="UP000501812"/>
    </source>
</evidence>
<dbReference type="InterPro" id="IPR050194">
    <property type="entry name" value="Glycosyltransferase_grp1"/>
</dbReference>
<proteinExistence type="predicted"/>
<dbReference type="InterPro" id="IPR001296">
    <property type="entry name" value="Glyco_trans_1"/>
</dbReference>
<name>A0A858RT16_9BACT</name>
<gene>
    <name evidence="2" type="ORF">HHL09_00315</name>
</gene>
<sequence length="369" mass="40892">MEIKVFYLWDFGVKETRDITFGTSFTWDIPLLDGYSHCFLPNRSQKPGTHHFRGLDNPGADKEIAAWKPDAVLLFGYNYATHLGLILSQRLRNVPFLFRGDSHELFPARGWKPGVSRFLRRIVFQRFGTFLATGQANRDYFLRSGVIDRQIHIVPHCVDNDRFQSGAEDAHRAAAEWKKELGIPDGAPVVLFAGKFEEKKRPLDLLNAFLRLEPSDSSATAPVLLFVGNGNLESSLRAAAAEREGKTIFFAPFQNQSQMPRTYAAGDLVVLPSFGRGETWGLALNEAMNLGKPVIASSHVGSGPDLVIDGETGWLFPAGDVDALEKRLNQALSNNTQLRAMGEKARQHIAGFSYECATRALAGAMRGIL</sequence>
<feature type="domain" description="Glycosyl transferase family 1" evidence="1">
    <location>
        <begin position="176"/>
        <end position="347"/>
    </location>
</feature>
<dbReference type="CDD" id="cd03801">
    <property type="entry name" value="GT4_PimA-like"/>
    <property type="match status" value="1"/>
</dbReference>
<reference evidence="2 3" key="1">
    <citation type="submission" date="2020-04" db="EMBL/GenBank/DDBJ databases">
        <title>Luteolibacter sp. G-1-1-1 isolated from soil.</title>
        <authorList>
            <person name="Dahal R.H."/>
        </authorList>
    </citation>
    <scope>NUCLEOTIDE SEQUENCE [LARGE SCALE GENOMIC DNA]</scope>
    <source>
        <strain evidence="2 3">G-1-1-1</strain>
    </source>
</reference>
<keyword evidence="2" id="KW-0808">Transferase</keyword>
<dbReference type="GO" id="GO:0016758">
    <property type="term" value="F:hexosyltransferase activity"/>
    <property type="evidence" value="ECO:0007669"/>
    <property type="project" value="TreeGrafter"/>
</dbReference>
<dbReference type="SUPFAM" id="SSF53756">
    <property type="entry name" value="UDP-Glycosyltransferase/glycogen phosphorylase"/>
    <property type="match status" value="1"/>
</dbReference>
<dbReference type="Gene3D" id="3.40.50.2000">
    <property type="entry name" value="Glycogen Phosphorylase B"/>
    <property type="match status" value="2"/>
</dbReference>
<dbReference type="PANTHER" id="PTHR45947">
    <property type="entry name" value="SULFOQUINOVOSYL TRANSFERASE SQD2"/>
    <property type="match status" value="1"/>
</dbReference>
<dbReference type="PANTHER" id="PTHR45947:SF3">
    <property type="entry name" value="SULFOQUINOVOSYL TRANSFERASE SQD2"/>
    <property type="match status" value="1"/>
</dbReference>
<dbReference type="AlphaFoldDB" id="A0A858RT16"/>
<dbReference type="KEGG" id="luo:HHL09_00315"/>
<dbReference type="Pfam" id="PF00534">
    <property type="entry name" value="Glycos_transf_1"/>
    <property type="match status" value="1"/>
</dbReference>
<keyword evidence="3" id="KW-1185">Reference proteome</keyword>
<dbReference type="EMBL" id="CP051774">
    <property type="protein sequence ID" value="QJE99153.1"/>
    <property type="molecule type" value="Genomic_DNA"/>
</dbReference>
<dbReference type="Proteomes" id="UP000501812">
    <property type="component" value="Chromosome"/>
</dbReference>
<protein>
    <submittedName>
        <fullName evidence="2">Glycosyltransferase family 4 protein</fullName>
    </submittedName>
</protein>